<dbReference type="Proteomes" id="UP001498771">
    <property type="component" value="Unassembled WGS sequence"/>
</dbReference>
<evidence type="ECO:0000256" key="2">
    <source>
        <dbReference type="ARBA" id="ARBA00022630"/>
    </source>
</evidence>
<dbReference type="InterPro" id="IPR002938">
    <property type="entry name" value="FAD-bd"/>
</dbReference>
<sequence>MTNAKLSVIVVGAGLGGLAAAIALATRGHTVTLLEAAPKLGEIGAGIQIPPNSTAVLKLLGVFDKLKEVVVEPSSINMVNYKTGEILGPAALNPYVEQAYGSPYWLIHRADYHKQLHARAQEVGVNIIVDSKVVSVDESVPSVTTCDGFYDTPAKTYTADIVIAADGIQSGLRKLIFPDLTGEVLESESSAYRCTLTAEQMSGDPALEKLMQNPSATSWIGPGGHIMAYPIRNGQLYNMVLLHPAGDEKSGEWNTPATTEEMLAKYDGWDPLVRKMIAMVPSAMKWKVCYLKELDSWRSRSGKIVLLGDSAHATVPFLAQGAAMAMEDAITLAECLDLAKDPTEYTDLLSIYEEIRKPRTTRIVKGSLEMGRINHLPDGPEQQARDEALKNAASKGTAAPTRYEALSSTEIPPYDLKNPNPWSDTVFEPWMLGYDVVKVVRTRLGLKA</sequence>
<dbReference type="GeneID" id="90035598"/>
<keyword evidence="8" id="KW-1185">Reference proteome</keyword>
<keyword evidence="2" id="KW-0285">Flavoprotein</keyword>
<dbReference type="PANTHER" id="PTHR13789">
    <property type="entry name" value="MONOOXYGENASE"/>
    <property type="match status" value="1"/>
</dbReference>
<dbReference type="PANTHER" id="PTHR13789:SF147">
    <property type="entry name" value="PUTATIVE (AFU_ORTHOLOGUE AFUA_2G01950)-RELATED"/>
    <property type="match status" value="1"/>
</dbReference>
<protein>
    <recommendedName>
        <fullName evidence="6">FAD-binding domain-containing protein</fullName>
    </recommendedName>
</protein>
<comment type="caution">
    <text evidence="7">The sequence shown here is derived from an EMBL/GenBank/DDBJ whole genome shotgun (WGS) entry which is preliminary data.</text>
</comment>
<dbReference type="Pfam" id="PF01494">
    <property type="entry name" value="FAD_binding_3"/>
    <property type="match status" value="1"/>
</dbReference>
<dbReference type="SUPFAM" id="SSF51905">
    <property type="entry name" value="FAD/NAD(P)-binding domain"/>
    <property type="match status" value="1"/>
</dbReference>
<evidence type="ECO:0000256" key="5">
    <source>
        <dbReference type="ARBA" id="ARBA00023033"/>
    </source>
</evidence>
<evidence type="ECO:0000259" key="6">
    <source>
        <dbReference type="Pfam" id="PF01494"/>
    </source>
</evidence>
<dbReference type="InterPro" id="IPR036188">
    <property type="entry name" value="FAD/NAD-bd_sf"/>
</dbReference>
<keyword evidence="4" id="KW-0560">Oxidoreductase</keyword>
<evidence type="ECO:0000313" key="8">
    <source>
        <dbReference type="Proteomes" id="UP001498771"/>
    </source>
</evidence>
<dbReference type="EMBL" id="JBBJBU010000009">
    <property type="protein sequence ID" value="KAK7203973.1"/>
    <property type="molecule type" value="Genomic_DNA"/>
</dbReference>
<dbReference type="PRINTS" id="PR00420">
    <property type="entry name" value="RNGMNOXGNASE"/>
</dbReference>
<evidence type="ECO:0000313" key="7">
    <source>
        <dbReference type="EMBL" id="KAK7203973.1"/>
    </source>
</evidence>
<dbReference type="InterPro" id="IPR050493">
    <property type="entry name" value="FAD-dep_Monooxygenase_BioMet"/>
</dbReference>
<keyword evidence="5" id="KW-0503">Monooxygenase</keyword>
<feature type="domain" description="FAD-binding" evidence="6">
    <location>
        <begin position="6"/>
        <end position="365"/>
    </location>
</feature>
<dbReference type="Gene3D" id="3.50.50.60">
    <property type="entry name" value="FAD/NAD(P)-binding domain"/>
    <property type="match status" value="1"/>
</dbReference>
<evidence type="ECO:0000256" key="4">
    <source>
        <dbReference type="ARBA" id="ARBA00023002"/>
    </source>
</evidence>
<reference evidence="7 8" key="1">
    <citation type="submission" date="2024-03" db="EMBL/GenBank/DDBJ databases">
        <title>Genome-scale model development and genomic sequencing of the oleaginous clade Lipomyces.</title>
        <authorList>
            <consortium name="Lawrence Berkeley National Laboratory"/>
            <person name="Czajka J.J."/>
            <person name="Han Y."/>
            <person name="Kim J."/>
            <person name="Mondo S.J."/>
            <person name="Hofstad B.A."/>
            <person name="Robles A."/>
            <person name="Haridas S."/>
            <person name="Riley R."/>
            <person name="LaButti K."/>
            <person name="Pangilinan J."/>
            <person name="Andreopoulos W."/>
            <person name="Lipzen A."/>
            <person name="Yan J."/>
            <person name="Wang M."/>
            <person name="Ng V."/>
            <person name="Grigoriev I.V."/>
            <person name="Spatafora J.W."/>
            <person name="Magnuson J.K."/>
            <person name="Baker S.E."/>
            <person name="Pomraning K.R."/>
        </authorList>
    </citation>
    <scope>NUCLEOTIDE SEQUENCE [LARGE SCALE GENOMIC DNA]</scope>
    <source>
        <strain evidence="7 8">Phaff 52-87</strain>
    </source>
</reference>
<gene>
    <name evidence="7" type="ORF">BZA70DRAFT_196864</name>
</gene>
<dbReference type="SUPFAM" id="SSF54373">
    <property type="entry name" value="FAD-linked reductases, C-terminal domain"/>
    <property type="match status" value="1"/>
</dbReference>
<name>A0ABR1F4G1_9ASCO</name>
<proteinExistence type="inferred from homology"/>
<accession>A0ABR1F4G1</accession>
<dbReference type="RefSeq" id="XP_064767006.1">
    <property type="nucleotide sequence ID" value="XM_064910086.1"/>
</dbReference>
<comment type="similarity">
    <text evidence="1">Belongs to the paxM FAD-dependent monooxygenase family.</text>
</comment>
<keyword evidence="3" id="KW-0274">FAD</keyword>
<evidence type="ECO:0000256" key="1">
    <source>
        <dbReference type="ARBA" id="ARBA00007992"/>
    </source>
</evidence>
<organism evidence="7 8">
    <name type="scientific">Myxozyma melibiosi</name>
    <dbReference type="NCBI Taxonomy" id="54550"/>
    <lineage>
        <taxon>Eukaryota</taxon>
        <taxon>Fungi</taxon>
        <taxon>Dikarya</taxon>
        <taxon>Ascomycota</taxon>
        <taxon>Saccharomycotina</taxon>
        <taxon>Lipomycetes</taxon>
        <taxon>Lipomycetales</taxon>
        <taxon>Lipomycetaceae</taxon>
        <taxon>Myxozyma</taxon>
    </lineage>
</organism>
<evidence type="ECO:0000256" key="3">
    <source>
        <dbReference type="ARBA" id="ARBA00022827"/>
    </source>
</evidence>